<evidence type="ECO:0000256" key="2">
    <source>
        <dbReference type="ARBA" id="ARBA00022692"/>
    </source>
</evidence>
<evidence type="ECO:0000256" key="4">
    <source>
        <dbReference type="ARBA" id="ARBA00023136"/>
    </source>
</evidence>
<dbReference type="GO" id="GO:0016020">
    <property type="term" value="C:membrane"/>
    <property type="evidence" value="ECO:0007669"/>
    <property type="project" value="UniProtKB-SubCell"/>
</dbReference>
<feature type="transmembrane region" description="Helical" evidence="7">
    <location>
        <begin position="224"/>
        <end position="239"/>
    </location>
</feature>
<dbReference type="SUPFAM" id="SSF54236">
    <property type="entry name" value="Ubiquitin-like"/>
    <property type="match status" value="1"/>
</dbReference>
<dbReference type="Gene3D" id="3.10.20.90">
    <property type="entry name" value="Phosphatidylinositol 3-kinase Catalytic Subunit, Chain A, domain 1"/>
    <property type="match status" value="1"/>
</dbReference>
<keyword evidence="3 7" id="KW-1133">Transmembrane helix</keyword>
<dbReference type="EMBL" id="CAJFCW020000001">
    <property type="protein sequence ID" value="CAG9081886.1"/>
    <property type="molecule type" value="Genomic_DNA"/>
</dbReference>
<dbReference type="Proteomes" id="UP000783686">
    <property type="component" value="Unassembled WGS sequence"/>
</dbReference>
<sequence>MNVGEDREIEFLLRFSLQSLADQRIKCPESWTVLQLKQHINETCPSKPAISLQRLIYSGHFLTNEQTLKDVFKRNFTEADEDLGLQVIHLVCSSQASPNTIPESSRNSTDNLNSTESHTHINVAQPIASLPVPDGVAPGLNAVYAQAYHDYLRQHYGQAQLTNRISRFSVVTRVQQNVEEVNAEQGIGNNAANQERPDMLELIYKIIRVLILVALFMYSPTERLVFVVLVICLMLYVQQRRERNNRAVPENPAPQNVPENEPVPNNASEQSADDQPRQNDLAPQSAWAVFWSTVVSFFSSLIPENQMPLNVN</sequence>
<dbReference type="PANTHER" id="PTHR12943">
    <property type="entry name" value="HOMOCYSTEINE-RESPONSIVE ENDOPLASMIC RETICULUM-RESIDENT UNIQUITIN-LIKE DOMAIN HERPUD PROTEIN FAMILY MEMBER"/>
    <property type="match status" value="1"/>
</dbReference>
<evidence type="ECO:0000259" key="8">
    <source>
        <dbReference type="PROSITE" id="PS50053"/>
    </source>
</evidence>
<feature type="region of interest" description="Disordered" evidence="6">
    <location>
        <begin position="96"/>
        <end position="115"/>
    </location>
</feature>
<gene>
    <name evidence="9" type="ORF">BOKJ2_LOCUS1150</name>
</gene>
<name>A0A811JT76_9BILA</name>
<keyword evidence="10" id="KW-1185">Reference proteome</keyword>
<keyword evidence="5" id="KW-0834">Unfolded protein response</keyword>
<proteinExistence type="predicted"/>
<evidence type="ECO:0000256" key="3">
    <source>
        <dbReference type="ARBA" id="ARBA00022989"/>
    </source>
</evidence>
<keyword evidence="4 7" id="KW-0472">Membrane</keyword>
<dbReference type="InterPro" id="IPR039751">
    <property type="entry name" value="HERPUD1/2"/>
</dbReference>
<dbReference type="OrthoDB" id="21589at2759"/>
<evidence type="ECO:0000256" key="5">
    <source>
        <dbReference type="ARBA" id="ARBA00023230"/>
    </source>
</evidence>
<feature type="compositionally biased region" description="Low complexity" evidence="6">
    <location>
        <begin position="247"/>
        <end position="267"/>
    </location>
</feature>
<keyword evidence="2 7" id="KW-0812">Transmembrane</keyword>
<feature type="domain" description="Ubiquitin-like" evidence="8">
    <location>
        <begin position="9"/>
        <end position="70"/>
    </location>
</feature>
<reference evidence="9" key="1">
    <citation type="submission" date="2020-09" db="EMBL/GenBank/DDBJ databases">
        <authorList>
            <person name="Kikuchi T."/>
        </authorList>
    </citation>
    <scope>NUCLEOTIDE SEQUENCE</scope>
    <source>
        <strain evidence="9">SH1</strain>
    </source>
</reference>
<protein>
    <recommendedName>
        <fullName evidence="8">Ubiquitin-like domain-containing protein</fullName>
    </recommendedName>
</protein>
<dbReference type="AlphaFoldDB" id="A0A811JT76"/>
<dbReference type="GO" id="GO:0030968">
    <property type="term" value="P:endoplasmic reticulum unfolded protein response"/>
    <property type="evidence" value="ECO:0007669"/>
    <property type="project" value="TreeGrafter"/>
</dbReference>
<evidence type="ECO:0000256" key="7">
    <source>
        <dbReference type="SAM" id="Phobius"/>
    </source>
</evidence>
<evidence type="ECO:0000313" key="9">
    <source>
        <dbReference type="EMBL" id="CAD5206466.1"/>
    </source>
</evidence>
<dbReference type="Pfam" id="PF00240">
    <property type="entry name" value="ubiquitin"/>
    <property type="match status" value="1"/>
</dbReference>
<comment type="subcellular location">
    <subcellularLocation>
        <location evidence="1">Membrane</location>
    </subcellularLocation>
</comment>
<organism evidence="9 10">
    <name type="scientific">Bursaphelenchus okinawaensis</name>
    <dbReference type="NCBI Taxonomy" id="465554"/>
    <lineage>
        <taxon>Eukaryota</taxon>
        <taxon>Metazoa</taxon>
        <taxon>Ecdysozoa</taxon>
        <taxon>Nematoda</taxon>
        <taxon>Chromadorea</taxon>
        <taxon>Rhabditida</taxon>
        <taxon>Tylenchina</taxon>
        <taxon>Tylenchomorpha</taxon>
        <taxon>Aphelenchoidea</taxon>
        <taxon>Aphelenchoididae</taxon>
        <taxon>Bursaphelenchus</taxon>
    </lineage>
</organism>
<evidence type="ECO:0000256" key="1">
    <source>
        <dbReference type="ARBA" id="ARBA00004370"/>
    </source>
</evidence>
<dbReference type="InterPro" id="IPR029071">
    <property type="entry name" value="Ubiquitin-like_domsf"/>
</dbReference>
<comment type="caution">
    <text evidence="9">The sequence shown here is derived from an EMBL/GenBank/DDBJ whole genome shotgun (WGS) entry which is preliminary data.</text>
</comment>
<dbReference type="EMBL" id="CAJFDH010000001">
    <property type="protein sequence ID" value="CAD5206466.1"/>
    <property type="molecule type" value="Genomic_DNA"/>
</dbReference>
<evidence type="ECO:0000313" key="10">
    <source>
        <dbReference type="Proteomes" id="UP000614601"/>
    </source>
</evidence>
<evidence type="ECO:0000256" key="6">
    <source>
        <dbReference type="SAM" id="MobiDB-lite"/>
    </source>
</evidence>
<feature type="region of interest" description="Disordered" evidence="6">
    <location>
        <begin position="246"/>
        <end position="279"/>
    </location>
</feature>
<dbReference type="FunFam" id="3.10.20.90:FF:000046">
    <property type="entry name" value="Homocysteine-responsive endoplasmic reticulum-resident ubiquitin-like domain member 2 protein"/>
    <property type="match status" value="1"/>
</dbReference>
<dbReference type="PANTHER" id="PTHR12943:SF27">
    <property type="entry name" value="HOMOCYSTEINE-INDUCED ENDOPLASMIC RETICULUM PROTEIN, ISOFORM A"/>
    <property type="match status" value="1"/>
</dbReference>
<dbReference type="InterPro" id="IPR000626">
    <property type="entry name" value="Ubiquitin-like_dom"/>
</dbReference>
<dbReference type="Proteomes" id="UP000614601">
    <property type="component" value="Unassembled WGS sequence"/>
</dbReference>
<accession>A0A811JT76</accession>
<dbReference type="PROSITE" id="PS50053">
    <property type="entry name" value="UBIQUITIN_2"/>
    <property type="match status" value="1"/>
</dbReference>